<gene>
    <name evidence="1" type="ORF">GX426_00865</name>
</gene>
<proteinExistence type="predicted"/>
<organism evidence="1 2">
    <name type="scientific">Methanothrix soehngenii</name>
    <name type="common">Methanosaeta concilii</name>
    <dbReference type="NCBI Taxonomy" id="2223"/>
    <lineage>
        <taxon>Archaea</taxon>
        <taxon>Methanobacteriati</taxon>
        <taxon>Methanobacteriota</taxon>
        <taxon>Stenosarchaea group</taxon>
        <taxon>Methanomicrobia</taxon>
        <taxon>Methanotrichales</taxon>
        <taxon>Methanotrichaceae</taxon>
        <taxon>Methanothrix</taxon>
    </lineage>
</organism>
<dbReference type="Proteomes" id="UP000544742">
    <property type="component" value="Unassembled WGS sequence"/>
</dbReference>
<reference evidence="1 2" key="1">
    <citation type="journal article" date="2020" name="Biotechnol. Biofuels">
        <title>New insights from the biogas microbiome by comprehensive genome-resolved metagenomics of nearly 1600 species originating from multiple anaerobic digesters.</title>
        <authorList>
            <person name="Campanaro S."/>
            <person name="Treu L."/>
            <person name="Rodriguez-R L.M."/>
            <person name="Kovalovszki A."/>
            <person name="Ziels R.M."/>
            <person name="Maus I."/>
            <person name="Zhu X."/>
            <person name="Kougias P.G."/>
            <person name="Basile A."/>
            <person name="Luo G."/>
            <person name="Schluter A."/>
            <person name="Konstantinidis K.T."/>
            <person name="Angelidaki I."/>
        </authorList>
    </citation>
    <scope>NUCLEOTIDE SEQUENCE [LARGE SCALE GENOMIC DNA]</scope>
    <source>
        <strain evidence="1">AS27yjCOA_157</strain>
    </source>
</reference>
<comment type="caution">
    <text evidence="1">The sequence shown here is derived from an EMBL/GenBank/DDBJ whole genome shotgun (WGS) entry which is preliminary data.</text>
</comment>
<dbReference type="AlphaFoldDB" id="A0A7K4AFB5"/>
<sequence>AIVGSACVDLIARGRIDELEALVGEMKKAVKAAGRARLQ</sequence>
<accession>A0A7K4AFB5</accession>
<dbReference type="EMBL" id="JAAYUN010000015">
    <property type="protein sequence ID" value="NLJ21649.1"/>
    <property type="molecule type" value="Genomic_DNA"/>
</dbReference>
<feature type="non-terminal residue" evidence="1">
    <location>
        <position position="1"/>
    </location>
</feature>
<name>A0A7K4AFB5_METSH</name>
<evidence type="ECO:0000313" key="1">
    <source>
        <dbReference type="EMBL" id="NLJ21649.1"/>
    </source>
</evidence>
<evidence type="ECO:0000313" key="2">
    <source>
        <dbReference type="Proteomes" id="UP000544742"/>
    </source>
</evidence>
<protein>
    <submittedName>
        <fullName evidence="1">Tryptophan synthase subunit alpha</fullName>
    </submittedName>
</protein>